<dbReference type="PANTHER" id="PTHR48090:SF7">
    <property type="entry name" value="RFBJ PROTEIN"/>
    <property type="match status" value="1"/>
</dbReference>
<name>A0A1F6M9Y0_9BACT</name>
<protein>
    <recommendedName>
        <fullName evidence="1">Glycosyltransferase 2-like domain-containing protein</fullName>
    </recommendedName>
</protein>
<dbReference type="InterPro" id="IPR029044">
    <property type="entry name" value="Nucleotide-diphossugar_trans"/>
</dbReference>
<dbReference type="AlphaFoldDB" id="A0A1F6M9Y0"/>
<dbReference type="SUPFAM" id="SSF53448">
    <property type="entry name" value="Nucleotide-diphospho-sugar transferases"/>
    <property type="match status" value="1"/>
</dbReference>
<organism evidence="2 3">
    <name type="scientific">Candidatus Magasanikbacteria bacterium RIFCSPHIGHO2_02_FULL_47_14</name>
    <dbReference type="NCBI Taxonomy" id="1798680"/>
    <lineage>
        <taxon>Bacteria</taxon>
        <taxon>Candidatus Magasanikiibacteriota</taxon>
    </lineage>
</organism>
<gene>
    <name evidence="2" type="ORF">A3J66_00580</name>
</gene>
<reference evidence="2 3" key="1">
    <citation type="journal article" date="2016" name="Nat. Commun.">
        <title>Thousands of microbial genomes shed light on interconnected biogeochemical processes in an aquifer system.</title>
        <authorList>
            <person name="Anantharaman K."/>
            <person name="Brown C.T."/>
            <person name="Hug L.A."/>
            <person name="Sharon I."/>
            <person name="Castelle C.J."/>
            <person name="Probst A.J."/>
            <person name="Thomas B.C."/>
            <person name="Singh A."/>
            <person name="Wilkins M.J."/>
            <person name="Karaoz U."/>
            <person name="Brodie E.L."/>
            <person name="Williams K.H."/>
            <person name="Hubbard S.S."/>
            <person name="Banfield J.F."/>
        </authorList>
    </citation>
    <scope>NUCLEOTIDE SEQUENCE [LARGE SCALE GENOMIC DNA]</scope>
</reference>
<evidence type="ECO:0000313" key="2">
    <source>
        <dbReference type="EMBL" id="OGH68462.1"/>
    </source>
</evidence>
<dbReference type="InterPro" id="IPR050256">
    <property type="entry name" value="Glycosyltransferase_2"/>
</dbReference>
<dbReference type="CDD" id="cd04179">
    <property type="entry name" value="DPM_DPG-synthase_like"/>
    <property type="match status" value="1"/>
</dbReference>
<evidence type="ECO:0000259" key="1">
    <source>
        <dbReference type="Pfam" id="PF00535"/>
    </source>
</evidence>
<dbReference type="Gene3D" id="3.90.550.10">
    <property type="entry name" value="Spore Coat Polysaccharide Biosynthesis Protein SpsA, Chain A"/>
    <property type="match status" value="1"/>
</dbReference>
<proteinExistence type="predicted"/>
<accession>A0A1F6M9Y0</accession>
<dbReference type="InterPro" id="IPR001173">
    <property type="entry name" value="Glyco_trans_2-like"/>
</dbReference>
<feature type="domain" description="Glycosyltransferase 2-like" evidence="1">
    <location>
        <begin position="5"/>
        <end position="162"/>
    </location>
</feature>
<comment type="caution">
    <text evidence="2">The sequence shown here is derived from an EMBL/GenBank/DDBJ whole genome shotgun (WGS) entry which is preliminary data.</text>
</comment>
<evidence type="ECO:0000313" key="3">
    <source>
        <dbReference type="Proteomes" id="UP000176282"/>
    </source>
</evidence>
<dbReference type="STRING" id="1798680.A3J66_00580"/>
<sequence length="220" mass="24497">MFLALVPAYNEEKKIGSVVRSLFGHVDEIVVIDDGSKDATAKVAREAGATVLRHEINRGQGAALETGHVYARQHRASYVMHFDGDGQFDVADIAAAKQHLIQAHADILFGSRFLHQQSDIPWTKRALLLPLARLVQKYVFGVSLSDAHNGFRILNKEALEKIVITQDRMAHATEIPVLAKHHGLVIIEFPVKIHYHQYGQGPKGALRILKDLFIGQFVDK</sequence>
<dbReference type="PANTHER" id="PTHR48090">
    <property type="entry name" value="UNDECAPRENYL-PHOSPHATE 4-DEOXY-4-FORMAMIDO-L-ARABINOSE TRANSFERASE-RELATED"/>
    <property type="match status" value="1"/>
</dbReference>
<dbReference type="EMBL" id="MFQB01000016">
    <property type="protein sequence ID" value="OGH68462.1"/>
    <property type="molecule type" value="Genomic_DNA"/>
</dbReference>
<dbReference type="Pfam" id="PF00535">
    <property type="entry name" value="Glycos_transf_2"/>
    <property type="match status" value="1"/>
</dbReference>
<dbReference type="Proteomes" id="UP000176282">
    <property type="component" value="Unassembled WGS sequence"/>
</dbReference>